<dbReference type="RefSeq" id="YP_010060311.1">
    <property type="nucleotide sequence ID" value="NC_054770.1"/>
</dbReference>
<protein>
    <submittedName>
        <fullName evidence="1">Uncharacterized protein</fullName>
    </submittedName>
</protein>
<organism evidence="1 2">
    <name type="scientific">Mycobacterium phage Veracruz</name>
    <dbReference type="NCBI Taxonomy" id="2530154"/>
    <lineage>
        <taxon>Viruses</taxon>
        <taxon>Duplodnaviria</taxon>
        <taxon>Heunggongvirae</taxon>
        <taxon>Uroviricota</taxon>
        <taxon>Caudoviricetes</taxon>
        <taxon>Veracruzvirus</taxon>
        <taxon>Veracruzvirus veracruz</taxon>
    </lineage>
</organism>
<accession>A0A481VT22</accession>
<keyword evidence="2" id="KW-1185">Reference proteome</keyword>
<dbReference type="GeneID" id="64868168"/>
<name>A0A481VT22_9CAUD</name>
<proteinExistence type="predicted"/>
<gene>
    <name evidence="1" type="primary">35</name>
    <name evidence="1" type="ORF">SEA_VERACRUZ_35</name>
</gene>
<dbReference type="EMBL" id="MK524496">
    <property type="protein sequence ID" value="QBI96920.1"/>
    <property type="molecule type" value="Genomic_DNA"/>
</dbReference>
<evidence type="ECO:0000313" key="2">
    <source>
        <dbReference type="Proteomes" id="UP000292543"/>
    </source>
</evidence>
<dbReference type="Proteomes" id="UP000292543">
    <property type="component" value="Segment"/>
</dbReference>
<dbReference type="KEGG" id="vg:64868168"/>
<sequence length="48" mass="5481">MKLDCAECRYWGTGCCSKHRPVREPSDRDGIEHDILAFGEVYVRVGPQ</sequence>
<evidence type="ECO:0000313" key="1">
    <source>
        <dbReference type="EMBL" id="QBI96920.1"/>
    </source>
</evidence>
<reference evidence="1 2" key="1">
    <citation type="submission" date="2019-02" db="EMBL/GenBank/DDBJ databases">
        <authorList>
            <person name="Martinez-Pineda D."/>
            <person name="Wolyniak M.J."/>
            <person name="Kistler A."/>
            <person name="Garlena R.A."/>
            <person name="Russell D.A."/>
            <person name="Pope W.H."/>
            <person name="Jacobs-Sera D."/>
            <person name="Hatfull G.F."/>
        </authorList>
    </citation>
    <scope>NUCLEOTIDE SEQUENCE [LARGE SCALE GENOMIC DNA]</scope>
</reference>